<feature type="non-terminal residue" evidence="3">
    <location>
        <position position="1"/>
    </location>
</feature>
<feature type="chain" id="PRO_5038692049" description="Neprosin PEP catalytic domain-containing protein" evidence="1">
    <location>
        <begin position="29"/>
        <end position="372"/>
    </location>
</feature>
<dbReference type="Gene3D" id="3.90.1320.10">
    <property type="entry name" value="Outer-capsid protein sigma 3, large lobe"/>
    <property type="match status" value="1"/>
</dbReference>
<keyword evidence="1" id="KW-0732">Signal</keyword>
<dbReference type="Proteomes" id="UP001058974">
    <property type="component" value="Chromosome 7"/>
</dbReference>
<evidence type="ECO:0000259" key="2">
    <source>
        <dbReference type="PROSITE" id="PS52045"/>
    </source>
</evidence>
<reference evidence="3 4" key="1">
    <citation type="journal article" date="2022" name="Nat. Genet.">
        <title>Improved pea reference genome and pan-genome highlight genomic features and evolutionary characteristics.</title>
        <authorList>
            <person name="Yang T."/>
            <person name="Liu R."/>
            <person name="Luo Y."/>
            <person name="Hu S."/>
            <person name="Wang D."/>
            <person name="Wang C."/>
            <person name="Pandey M.K."/>
            <person name="Ge S."/>
            <person name="Xu Q."/>
            <person name="Li N."/>
            <person name="Li G."/>
            <person name="Huang Y."/>
            <person name="Saxena R.K."/>
            <person name="Ji Y."/>
            <person name="Li M."/>
            <person name="Yan X."/>
            <person name="He Y."/>
            <person name="Liu Y."/>
            <person name="Wang X."/>
            <person name="Xiang C."/>
            <person name="Varshney R.K."/>
            <person name="Ding H."/>
            <person name="Gao S."/>
            <person name="Zong X."/>
        </authorList>
    </citation>
    <scope>NUCLEOTIDE SEQUENCE [LARGE SCALE GENOMIC DNA]</scope>
    <source>
        <strain evidence="3 4">cv. Zhongwan 6</strain>
    </source>
</reference>
<evidence type="ECO:0000313" key="4">
    <source>
        <dbReference type="Proteomes" id="UP001058974"/>
    </source>
</evidence>
<dbReference type="InterPro" id="IPR004314">
    <property type="entry name" value="Neprosin"/>
</dbReference>
<sequence>IKSKVYKVMTLFLVIVLSFWITCSNIDARSGTLSNETSYFTTSDIVMHRMDIDFGCINIHKQPSLNHPLLKNHKIQRYPTFTRNIVPKRSSYDGKIIEECPLGKVPFHKKTKKHQIKGFQSNSHEYHSITLDTNQTATFHGGYAHVGAYNLQLKGKQYSLSGIWVESGPPSNLNSIFVGIGVMPNLYGDSEIHLTTRWTAGGSGCYNVHCPGFVQVKSKPYLGMILSPVSSIGSFKKWVFVPTIKQDKVTGHWWLCIFPKLRCFGYFPKELFSHLSSGASIVRYGGETYTPPGMVSPPMGSGRLPQERFKNSGFMEKIKIINSEYNQIDINPRNMKINKDGNLSCYDLLYRGFEGSYSHQAFLYGGPGGRSC</sequence>
<feature type="domain" description="Neprosin PEP catalytic" evidence="2">
    <location>
        <begin position="119"/>
        <end position="372"/>
    </location>
</feature>
<dbReference type="PROSITE" id="PS52045">
    <property type="entry name" value="NEPROSIN_PEP_CD"/>
    <property type="match status" value="1"/>
</dbReference>
<feature type="signal peptide" evidence="1">
    <location>
        <begin position="1"/>
        <end position="28"/>
    </location>
</feature>
<proteinExistence type="predicted"/>
<evidence type="ECO:0000313" key="3">
    <source>
        <dbReference type="EMBL" id="KAI5382623.1"/>
    </source>
</evidence>
<organism evidence="3 4">
    <name type="scientific">Pisum sativum</name>
    <name type="common">Garden pea</name>
    <name type="synonym">Lathyrus oleraceus</name>
    <dbReference type="NCBI Taxonomy" id="3888"/>
    <lineage>
        <taxon>Eukaryota</taxon>
        <taxon>Viridiplantae</taxon>
        <taxon>Streptophyta</taxon>
        <taxon>Embryophyta</taxon>
        <taxon>Tracheophyta</taxon>
        <taxon>Spermatophyta</taxon>
        <taxon>Magnoliopsida</taxon>
        <taxon>eudicotyledons</taxon>
        <taxon>Gunneridae</taxon>
        <taxon>Pentapetalae</taxon>
        <taxon>rosids</taxon>
        <taxon>fabids</taxon>
        <taxon>Fabales</taxon>
        <taxon>Fabaceae</taxon>
        <taxon>Papilionoideae</taxon>
        <taxon>50 kb inversion clade</taxon>
        <taxon>NPAAA clade</taxon>
        <taxon>Hologalegina</taxon>
        <taxon>IRL clade</taxon>
        <taxon>Fabeae</taxon>
        <taxon>Lathyrus</taxon>
    </lineage>
</organism>
<dbReference type="AlphaFoldDB" id="A0A9D4VG03"/>
<protein>
    <recommendedName>
        <fullName evidence="2">Neprosin PEP catalytic domain-containing protein</fullName>
    </recommendedName>
</protein>
<dbReference type="PANTHER" id="PTHR31589">
    <property type="entry name" value="PROTEIN, PUTATIVE (DUF239)-RELATED-RELATED"/>
    <property type="match status" value="1"/>
</dbReference>
<dbReference type="Pfam" id="PF03080">
    <property type="entry name" value="Neprosin"/>
    <property type="match status" value="1"/>
</dbReference>
<keyword evidence="4" id="KW-1185">Reference proteome</keyword>
<accession>A0A9D4VG03</accession>
<dbReference type="EMBL" id="JAMSHJ010000007">
    <property type="protein sequence ID" value="KAI5382623.1"/>
    <property type="molecule type" value="Genomic_DNA"/>
</dbReference>
<name>A0A9D4VG03_PEA</name>
<dbReference type="PANTHER" id="PTHR31589:SF233">
    <property type="entry name" value="PROTEIN, PUTATIVE (DUF239)-RELATED"/>
    <property type="match status" value="1"/>
</dbReference>
<evidence type="ECO:0000256" key="1">
    <source>
        <dbReference type="SAM" id="SignalP"/>
    </source>
</evidence>
<dbReference type="Gramene" id="Psat07G0016400-T1">
    <property type="protein sequence ID" value="KAI5382623.1"/>
    <property type="gene ID" value="KIW84_070164"/>
</dbReference>
<comment type="caution">
    <text evidence="3">The sequence shown here is derived from an EMBL/GenBank/DDBJ whole genome shotgun (WGS) entry which is preliminary data.</text>
</comment>
<gene>
    <name evidence="3" type="ORF">KIW84_070164</name>
</gene>
<dbReference type="InterPro" id="IPR053168">
    <property type="entry name" value="Glutamic_endopeptidase"/>
</dbReference>